<protein>
    <submittedName>
        <fullName evidence="2">Uncharacterized protein</fullName>
    </submittedName>
</protein>
<accession>A0ABQ0G326</accession>
<proteinExistence type="predicted"/>
<name>A0ABQ0G326_9PEZI</name>
<dbReference type="EMBL" id="BAAFSV010000001">
    <property type="protein sequence ID" value="GAB1312089.1"/>
    <property type="molecule type" value="Genomic_DNA"/>
</dbReference>
<evidence type="ECO:0000313" key="2">
    <source>
        <dbReference type="EMBL" id="GAB1312089.1"/>
    </source>
</evidence>
<dbReference type="RefSeq" id="XP_070913822.1">
    <property type="nucleotide sequence ID" value="XM_071057721.1"/>
</dbReference>
<reference evidence="2 3" key="1">
    <citation type="submission" date="2024-09" db="EMBL/GenBank/DDBJ databases">
        <title>Itraconazole resistance in Madurella fahalii resulting from another homologue of gene encoding cytochrome P450 14-alpha sterol demethylase (CYP51).</title>
        <authorList>
            <person name="Yoshioka I."/>
            <person name="Fahal A.H."/>
            <person name="Kaneko S."/>
            <person name="Yaguchi T."/>
        </authorList>
    </citation>
    <scope>NUCLEOTIDE SEQUENCE [LARGE SCALE GENOMIC DNA]</scope>
    <source>
        <strain evidence="2 3">IFM 68171</strain>
    </source>
</reference>
<keyword evidence="3" id="KW-1185">Reference proteome</keyword>
<evidence type="ECO:0000256" key="1">
    <source>
        <dbReference type="SAM" id="MobiDB-lite"/>
    </source>
</evidence>
<dbReference type="Proteomes" id="UP001628179">
    <property type="component" value="Unassembled WGS sequence"/>
</dbReference>
<dbReference type="GeneID" id="98173044"/>
<sequence>MAPTTTTLELLALPAQATTRLKLLSLPPYTQHIASMEEPSPHTQHIATMADAAMADAAMADATAAEPSEEEKAHYYHGLPSIPRLVARSNFTTSWAPMWEDNHPVRKTISIIGKQDVVQNIRDKYEPENIIPCLADIDWTTIDMVRIGTKGNTSDPIILWVGVKPGSLSWEKGIEVACCCRTVLLEAGLDIHCEIRESNVQRAASVISSWSQLGRMEPSLTAALGGQAIAAEKTPTKEGTLALYLLVNGIKCALVSRHAVGDDHSHIDGQYVIMPGQSTYEEICDMYNAKLATCVVQDDKEAYQKLVHHVGTLANPASRRIGHILLSPPCRPMTRPGHIRWLPDYAVVALDKERLYEGLSNTVQVDFDYRSQRLMKKYYPNVQLSTGPLKLEGTFSPGDGRAVGKDGRSTGLT</sequence>
<comment type="caution">
    <text evidence="2">The sequence shown here is derived from an EMBL/GenBank/DDBJ whole genome shotgun (WGS) entry which is preliminary data.</text>
</comment>
<gene>
    <name evidence="2" type="ORF">MFIFM68171_02299</name>
</gene>
<feature type="region of interest" description="Disordered" evidence="1">
    <location>
        <begin position="390"/>
        <end position="413"/>
    </location>
</feature>
<organism evidence="2 3">
    <name type="scientific">Madurella fahalii</name>
    <dbReference type="NCBI Taxonomy" id="1157608"/>
    <lineage>
        <taxon>Eukaryota</taxon>
        <taxon>Fungi</taxon>
        <taxon>Dikarya</taxon>
        <taxon>Ascomycota</taxon>
        <taxon>Pezizomycotina</taxon>
        <taxon>Sordariomycetes</taxon>
        <taxon>Sordariomycetidae</taxon>
        <taxon>Sordariales</taxon>
        <taxon>Sordariales incertae sedis</taxon>
        <taxon>Madurella</taxon>
    </lineage>
</organism>
<feature type="compositionally biased region" description="Basic and acidic residues" evidence="1">
    <location>
        <begin position="402"/>
        <end position="413"/>
    </location>
</feature>
<evidence type="ECO:0000313" key="3">
    <source>
        <dbReference type="Proteomes" id="UP001628179"/>
    </source>
</evidence>